<name>A0A0C2CJV1_9BACT</name>
<evidence type="ECO:0000313" key="4">
    <source>
        <dbReference type="Proteomes" id="UP000031599"/>
    </source>
</evidence>
<dbReference type="PANTHER" id="PTHR33877">
    <property type="entry name" value="SLL1193 PROTEIN"/>
    <property type="match status" value="1"/>
</dbReference>
<feature type="region of interest" description="Disordered" evidence="1">
    <location>
        <begin position="60"/>
        <end position="87"/>
    </location>
</feature>
<dbReference type="CDD" id="cd00085">
    <property type="entry name" value="HNHc"/>
    <property type="match status" value="1"/>
</dbReference>
<dbReference type="Proteomes" id="UP000031599">
    <property type="component" value="Unassembled WGS sequence"/>
</dbReference>
<accession>A0A0C2CJV1</accession>
<evidence type="ECO:0000256" key="1">
    <source>
        <dbReference type="SAM" id="MobiDB-lite"/>
    </source>
</evidence>
<dbReference type="Pfam" id="PF01844">
    <property type="entry name" value="HNH"/>
    <property type="match status" value="1"/>
</dbReference>
<dbReference type="InterPro" id="IPR003615">
    <property type="entry name" value="HNH_nuc"/>
</dbReference>
<comment type="caution">
    <text evidence="3">The sequence shown here is derived from an EMBL/GenBank/DDBJ whole genome shotgun (WGS) entry which is preliminary data.</text>
</comment>
<dbReference type="SMART" id="SM00507">
    <property type="entry name" value="HNHc"/>
    <property type="match status" value="1"/>
</dbReference>
<feature type="domain" description="HNH nuclease" evidence="2">
    <location>
        <begin position="79"/>
        <end position="137"/>
    </location>
</feature>
<dbReference type="InterPro" id="IPR052892">
    <property type="entry name" value="NA-targeting_endonuclease"/>
</dbReference>
<organism evidence="3 4">
    <name type="scientific">Enhygromyxa salina</name>
    <dbReference type="NCBI Taxonomy" id="215803"/>
    <lineage>
        <taxon>Bacteria</taxon>
        <taxon>Pseudomonadati</taxon>
        <taxon>Myxococcota</taxon>
        <taxon>Polyangia</taxon>
        <taxon>Nannocystales</taxon>
        <taxon>Nannocystaceae</taxon>
        <taxon>Enhygromyxa</taxon>
    </lineage>
</organism>
<feature type="region of interest" description="Disordered" evidence="1">
    <location>
        <begin position="103"/>
        <end position="145"/>
    </location>
</feature>
<dbReference type="EMBL" id="JMCC02000293">
    <property type="protein sequence ID" value="KIG11511.1"/>
    <property type="molecule type" value="Genomic_DNA"/>
</dbReference>
<sequence>MMQDPPTYVVISIEMTLFLIGGDAEAGALVEGGIEVLARRQAKEALPLVAGTVKRKKKKVADAVAPEPRRARAEARRQANRRATGSDGMKRCEYCGTEVRDGAGAPNSREFDHVVPWSRGGGSGPDNITVSCRTCNRSKGAKTTK</sequence>
<proteinExistence type="predicted"/>
<protein>
    <recommendedName>
        <fullName evidence="2">HNH nuclease domain-containing protein</fullName>
    </recommendedName>
</protein>
<dbReference type="AlphaFoldDB" id="A0A0C2CJV1"/>
<dbReference type="InterPro" id="IPR002711">
    <property type="entry name" value="HNH"/>
</dbReference>
<dbReference type="GO" id="GO:0008270">
    <property type="term" value="F:zinc ion binding"/>
    <property type="evidence" value="ECO:0007669"/>
    <property type="project" value="InterPro"/>
</dbReference>
<dbReference type="GO" id="GO:0003676">
    <property type="term" value="F:nucleic acid binding"/>
    <property type="evidence" value="ECO:0007669"/>
    <property type="project" value="InterPro"/>
</dbReference>
<feature type="compositionally biased region" description="Basic and acidic residues" evidence="1">
    <location>
        <begin position="67"/>
        <end position="77"/>
    </location>
</feature>
<dbReference type="GO" id="GO:0004519">
    <property type="term" value="F:endonuclease activity"/>
    <property type="evidence" value="ECO:0007669"/>
    <property type="project" value="InterPro"/>
</dbReference>
<dbReference type="Gene3D" id="1.10.30.50">
    <property type="match status" value="1"/>
</dbReference>
<feature type="compositionally biased region" description="Polar residues" evidence="1">
    <location>
        <begin position="126"/>
        <end position="138"/>
    </location>
</feature>
<gene>
    <name evidence="3" type="ORF">DB30_03791</name>
</gene>
<evidence type="ECO:0000313" key="3">
    <source>
        <dbReference type="EMBL" id="KIG11511.1"/>
    </source>
</evidence>
<reference evidence="3 4" key="1">
    <citation type="submission" date="2014-12" db="EMBL/GenBank/DDBJ databases">
        <title>Genome assembly of Enhygromyxa salina DSM 15201.</title>
        <authorList>
            <person name="Sharma G."/>
            <person name="Subramanian S."/>
        </authorList>
    </citation>
    <scope>NUCLEOTIDE SEQUENCE [LARGE SCALE GENOMIC DNA]</scope>
    <source>
        <strain evidence="3 4">DSM 15201</strain>
    </source>
</reference>
<dbReference type="PANTHER" id="PTHR33877:SF1">
    <property type="entry name" value="TYPE IV METHYL-DIRECTED RESTRICTION ENZYME ECOKMCRA"/>
    <property type="match status" value="1"/>
</dbReference>
<evidence type="ECO:0000259" key="2">
    <source>
        <dbReference type="SMART" id="SM00507"/>
    </source>
</evidence>